<keyword evidence="7" id="KW-1133">Transmembrane helix</keyword>
<evidence type="ECO:0000256" key="7">
    <source>
        <dbReference type="SAM" id="Phobius"/>
    </source>
</evidence>
<keyword evidence="2" id="KW-1003">Cell membrane</keyword>
<sequence>MQNKHWAKQKERGNVLGLSIIRLIVKYCPFWLIRFVTFNIVCYFFLTSPQARKNIKQYQKNLKHYAPKIQLGSFSLFKQFLAFGESIIDRFAIWQHRIPLEQIIIDDTDNLSSQMNGSGRGQLIVCSHFGNTEISLSLINQKQYPNFKLNILVHHRHAKIFNQILASTGVNQLPFIQVDSLDAQKMFEIHQRIERGEWLAIAADRTPIRGEKTLPVSFLGENAEFPQGAWLLASILKVPINTVFCLKENGKYRFKVRRFLPEITGSGKQREQHIAMAMQKYAALLAEECRQNPLLWFNFYDFWNKGNK</sequence>
<protein>
    <submittedName>
        <fullName evidence="8">Putative LPLAT superfamily acyltransferase</fullName>
    </submittedName>
</protein>
<dbReference type="Proteomes" id="UP000294702">
    <property type="component" value="Unassembled WGS sequence"/>
</dbReference>
<dbReference type="EMBL" id="SMFT01000001">
    <property type="protein sequence ID" value="TCK01532.1"/>
    <property type="molecule type" value="Genomic_DNA"/>
</dbReference>
<keyword evidence="3" id="KW-0997">Cell inner membrane</keyword>
<keyword evidence="9" id="KW-1185">Reference proteome</keyword>
<comment type="subcellular location">
    <subcellularLocation>
        <location evidence="1">Cell inner membrane</location>
    </subcellularLocation>
</comment>
<dbReference type="CDD" id="cd07984">
    <property type="entry name" value="LPLAT_LABLAT-like"/>
    <property type="match status" value="1"/>
</dbReference>
<evidence type="ECO:0000256" key="5">
    <source>
        <dbReference type="ARBA" id="ARBA00023136"/>
    </source>
</evidence>
<dbReference type="GO" id="GO:0016746">
    <property type="term" value="F:acyltransferase activity"/>
    <property type="evidence" value="ECO:0007669"/>
    <property type="project" value="UniProtKB-KW"/>
</dbReference>
<name>A0A4R1GBB9_9PAST</name>
<evidence type="ECO:0000256" key="2">
    <source>
        <dbReference type="ARBA" id="ARBA00022475"/>
    </source>
</evidence>
<keyword evidence="7" id="KW-0812">Transmembrane</keyword>
<reference evidence="8 9" key="1">
    <citation type="submission" date="2019-03" db="EMBL/GenBank/DDBJ databases">
        <title>Genomic Encyclopedia of Type Strains, Phase IV (KMG-IV): sequencing the most valuable type-strain genomes for metagenomic binning, comparative biology and taxonomic classification.</title>
        <authorList>
            <person name="Goeker M."/>
        </authorList>
    </citation>
    <scope>NUCLEOTIDE SEQUENCE [LARGE SCALE GENOMIC DNA]</scope>
    <source>
        <strain evidence="8 9">DSM 15534</strain>
    </source>
</reference>
<evidence type="ECO:0000256" key="3">
    <source>
        <dbReference type="ARBA" id="ARBA00022519"/>
    </source>
</evidence>
<dbReference type="OrthoDB" id="9808633at2"/>
<evidence type="ECO:0000256" key="6">
    <source>
        <dbReference type="ARBA" id="ARBA00023315"/>
    </source>
</evidence>
<keyword evidence="4 8" id="KW-0808">Transferase</keyword>
<keyword evidence="6 8" id="KW-0012">Acyltransferase</keyword>
<gene>
    <name evidence="8" type="ORF">EV694_0147</name>
</gene>
<evidence type="ECO:0000313" key="9">
    <source>
        <dbReference type="Proteomes" id="UP000294702"/>
    </source>
</evidence>
<organism evidence="8 9">
    <name type="scientific">Volucribacter psittacicida</name>
    <dbReference type="NCBI Taxonomy" id="203482"/>
    <lineage>
        <taxon>Bacteria</taxon>
        <taxon>Pseudomonadati</taxon>
        <taxon>Pseudomonadota</taxon>
        <taxon>Gammaproteobacteria</taxon>
        <taxon>Pasteurellales</taxon>
        <taxon>Pasteurellaceae</taxon>
        <taxon>Volucribacter</taxon>
    </lineage>
</organism>
<dbReference type="Pfam" id="PF03279">
    <property type="entry name" value="Lip_A_acyltrans"/>
    <property type="match status" value="1"/>
</dbReference>
<feature type="transmembrane region" description="Helical" evidence="7">
    <location>
        <begin position="20"/>
        <end position="46"/>
    </location>
</feature>
<proteinExistence type="predicted"/>
<evidence type="ECO:0000256" key="4">
    <source>
        <dbReference type="ARBA" id="ARBA00022679"/>
    </source>
</evidence>
<dbReference type="GO" id="GO:0009247">
    <property type="term" value="P:glycolipid biosynthetic process"/>
    <property type="evidence" value="ECO:0007669"/>
    <property type="project" value="UniProtKB-ARBA"/>
</dbReference>
<evidence type="ECO:0000313" key="8">
    <source>
        <dbReference type="EMBL" id="TCK01532.1"/>
    </source>
</evidence>
<dbReference type="GO" id="GO:0005886">
    <property type="term" value="C:plasma membrane"/>
    <property type="evidence" value="ECO:0007669"/>
    <property type="project" value="UniProtKB-SubCell"/>
</dbReference>
<dbReference type="PIRSF" id="PIRSF028561">
    <property type="entry name" value="Ac_Trasf"/>
    <property type="match status" value="1"/>
</dbReference>
<dbReference type="PANTHER" id="PTHR30606:SF9">
    <property type="entry name" value="LIPID A BIOSYNTHESIS LAUROYLTRANSFERASE"/>
    <property type="match status" value="1"/>
</dbReference>
<dbReference type="InterPro" id="IPR014548">
    <property type="entry name" value="Ac_Trasf"/>
</dbReference>
<evidence type="ECO:0000256" key="1">
    <source>
        <dbReference type="ARBA" id="ARBA00004533"/>
    </source>
</evidence>
<keyword evidence="5 7" id="KW-0472">Membrane</keyword>
<dbReference type="AlphaFoldDB" id="A0A4R1GBB9"/>
<accession>A0A4R1GBB9</accession>
<dbReference type="InterPro" id="IPR004960">
    <property type="entry name" value="LipA_acyltrans"/>
</dbReference>
<dbReference type="PANTHER" id="PTHR30606">
    <property type="entry name" value="LIPID A BIOSYNTHESIS LAUROYL ACYLTRANSFERASE"/>
    <property type="match status" value="1"/>
</dbReference>
<dbReference type="RefSeq" id="WP_132687857.1">
    <property type="nucleotide sequence ID" value="NZ_SMFT01000001.1"/>
</dbReference>
<comment type="caution">
    <text evidence="8">The sequence shown here is derived from an EMBL/GenBank/DDBJ whole genome shotgun (WGS) entry which is preliminary data.</text>
</comment>